<accession>A0A1F7UPL3</accession>
<reference evidence="4 5" key="1">
    <citation type="journal article" date="2016" name="Nat. Commun.">
        <title>Thousands of microbial genomes shed light on interconnected biogeochemical processes in an aquifer system.</title>
        <authorList>
            <person name="Anantharaman K."/>
            <person name="Brown C.T."/>
            <person name="Hug L.A."/>
            <person name="Sharon I."/>
            <person name="Castelle C.J."/>
            <person name="Probst A.J."/>
            <person name="Thomas B.C."/>
            <person name="Singh A."/>
            <person name="Wilkins M.J."/>
            <person name="Karaoz U."/>
            <person name="Brodie E.L."/>
            <person name="Williams K.H."/>
            <person name="Hubbard S.S."/>
            <person name="Banfield J.F."/>
        </authorList>
    </citation>
    <scope>NUCLEOTIDE SEQUENCE [LARGE SCALE GENOMIC DNA]</scope>
</reference>
<dbReference type="PANTHER" id="PTHR43793:SF1">
    <property type="entry name" value="FAD SYNTHASE"/>
    <property type="match status" value="1"/>
</dbReference>
<dbReference type="PANTHER" id="PTHR43793">
    <property type="entry name" value="FAD SYNTHASE"/>
    <property type="match status" value="1"/>
</dbReference>
<keyword evidence="1" id="KW-0808">Transferase</keyword>
<evidence type="ECO:0000256" key="2">
    <source>
        <dbReference type="ARBA" id="ARBA00022695"/>
    </source>
</evidence>
<dbReference type="NCBIfam" id="TIGR00125">
    <property type="entry name" value="cyt_tran_rel"/>
    <property type="match status" value="1"/>
</dbReference>
<sequence>MKDLRPAPIVDFDYVDAHRASLGTIVCTSGGYDPIHPGHMSCIADSKRFGDTLVVLVNGDAFLTAKKGKPFQDLVTRCRIVSHVRGVDLVVPFEVEGDQTVTEALRRLKPHVFTKGGDRVDAATIPEWDVCRDLGIRVETGIGEPKLWSSSEFLSKWSSKKE</sequence>
<dbReference type="STRING" id="1802399.A3E39_01030"/>
<dbReference type="Proteomes" id="UP000176603">
    <property type="component" value="Unassembled WGS sequence"/>
</dbReference>
<dbReference type="AlphaFoldDB" id="A0A1F7UPL3"/>
<dbReference type="InterPro" id="IPR004821">
    <property type="entry name" value="Cyt_trans-like"/>
</dbReference>
<dbReference type="InterPro" id="IPR050385">
    <property type="entry name" value="Archaeal_FAD_synthase"/>
</dbReference>
<dbReference type="EMBL" id="MGEH01000004">
    <property type="protein sequence ID" value="OGL79684.1"/>
    <property type="molecule type" value="Genomic_DNA"/>
</dbReference>
<organism evidence="4 5">
    <name type="scientific">Candidatus Uhrbacteria bacterium RIFCSPHIGHO2_12_FULL_60_25</name>
    <dbReference type="NCBI Taxonomy" id="1802399"/>
    <lineage>
        <taxon>Bacteria</taxon>
        <taxon>Candidatus Uhriibacteriota</taxon>
    </lineage>
</organism>
<protein>
    <recommendedName>
        <fullName evidence="3">Cytidyltransferase-like domain-containing protein</fullName>
    </recommendedName>
</protein>
<gene>
    <name evidence="4" type="ORF">A3E39_01030</name>
</gene>
<dbReference type="Pfam" id="PF01467">
    <property type="entry name" value="CTP_transf_like"/>
    <property type="match status" value="1"/>
</dbReference>
<evidence type="ECO:0000313" key="4">
    <source>
        <dbReference type="EMBL" id="OGL79684.1"/>
    </source>
</evidence>
<evidence type="ECO:0000256" key="1">
    <source>
        <dbReference type="ARBA" id="ARBA00022679"/>
    </source>
</evidence>
<dbReference type="SUPFAM" id="SSF52374">
    <property type="entry name" value="Nucleotidylyl transferase"/>
    <property type="match status" value="1"/>
</dbReference>
<dbReference type="Gene3D" id="3.40.50.620">
    <property type="entry name" value="HUPs"/>
    <property type="match status" value="1"/>
</dbReference>
<dbReference type="InterPro" id="IPR014729">
    <property type="entry name" value="Rossmann-like_a/b/a_fold"/>
</dbReference>
<keyword evidence="2" id="KW-0548">Nucleotidyltransferase</keyword>
<feature type="domain" description="Cytidyltransferase-like" evidence="3">
    <location>
        <begin position="29"/>
        <end position="131"/>
    </location>
</feature>
<dbReference type="GO" id="GO:0016779">
    <property type="term" value="F:nucleotidyltransferase activity"/>
    <property type="evidence" value="ECO:0007669"/>
    <property type="project" value="UniProtKB-KW"/>
</dbReference>
<evidence type="ECO:0000259" key="3">
    <source>
        <dbReference type="Pfam" id="PF01467"/>
    </source>
</evidence>
<evidence type="ECO:0000313" key="5">
    <source>
        <dbReference type="Proteomes" id="UP000176603"/>
    </source>
</evidence>
<name>A0A1F7UPL3_9BACT</name>
<proteinExistence type="predicted"/>
<comment type="caution">
    <text evidence="4">The sequence shown here is derived from an EMBL/GenBank/DDBJ whole genome shotgun (WGS) entry which is preliminary data.</text>
</comment>